<evidence type="ECO:0000256" key="3">
    <source>
        <dbReference type="ARBA" id="ARBA00023137"/>
    </source>
</evidence>
<keyword evidence="3" id="KW-0829">Tyrosine-protein kinase</keyword>
<evidence type="ECO:0000256" key="7">
    <source>
        <dbReference type="SAM" id="Phobius"/>
    </source>
</evidence>
<evidence type="ECO:0000256" key="2">
    <source>
        <dbReference type="ARBA" id="ARBA00022840"/>
    </source>
</evidence>
<dbReference type="InterPro" id="IPR011009">
    <property type="entry name" value="Kinase-like_dom_sf"/>
</dbReference>
<reference evidence="9 10" key="1">
    <citation type="submission" date="2021-04" db="EMBL/GenBank/DDBJ databases">
        <authorList>
            <person name="Bliznina A."/>
        </authorList>
    </citation>
    <scope>NUCLEOTIDE SEQUENCE [LARGE SCALE GENOMIC DNA]</scope>
</reference>
<dbReference type="InterPro" id="IPR000719">
    <property type="entry name" value="Prot_kinase_dom"/>
</dbReference>
<keyword evidence="3" id="KW-0808">Transferase</keyword>
<feature type="binding site" evidence="5">
    <location>
        <position position="363"/>
    </location>
    <ligand>
        <name>ATP</name>
        <dbReference type="ChEBI" id="CHEBI:30616"/>
    </ligand>
</feature>
<evidence type="ECO:0000256" key="6">
    <source>
        <dbReference type="SAM" id="MobiDB-lite"/>
    </source>
</evidence>
<name>A0ABN7S5G4_OIKDI</name>
<keyword evidence="2 5" id="KW-0067">ATP-binding</keyword>
<dbReference type="CDD" id="cd00192">
    <property type="entry name" value="PTKc"/>
    <property type="match status" value="1"/>
</dbReference>
<keyword evidence="7" id="KW-1133">Transmembrane helix</keyword>
<feature type="region of interest" description="Disordered" evidence="6">
    <location>
        <begin position="656"/>
        <end position="702"/>
    </location>
</feature>
<comment type="subcellular location">
    <subcellularLocation>
        <location evidence="1">Membrane</location>
        <topology evidence="1">Single-pass type I membrane protein</topology>
    </subcellularLocation>
</comment>
<dbReference type="PROSITE" id="PS50011">
    <property type="entry name" value="PROTEIN_KINASE_DOM"/>
    <property type="match status" value="1"/>
</dbReference>
<dbReference type="EMBL" id="OU015568">
    <property type="protein sequence ID" value="CAG5090388.1"/>
    <property type="molecule type" value="Genomic_DNA"/>
</dbReference>
<evidence type="ECO:0000259" key="8">
    <source>
        <dbReference type="PROSITE" id="PS50011"/>
    </source>
</evidence>
<accession>A0ABN7S5G4</accession>
<evidence type="ECO:0000256" key="1">
    <source>
        <dbReference type="ARBA" id="ARBA00004479"/>
    </source>
</evidence>
<dbReference type="InterPro" id="IPR008266">
    <property type="entry name" value="Tyr_kinase_AS"/>
</dbReference>
<dbReference type="Pfam" id="PF07714">
    <property type="entry name" value="PK_Tyr_Ser-Thr"/>
    <property type="match status" value="1"/>
</dbReference>
<evidence type="ECO:0000313" key="9">
    <source>
        <dbReference type="EMBL" id="CAG5090388.1"/>
    </source>
</evidence>
<evidence type="ECO:0000256" key="5">
    <source>
        <dbReference type="PROSITE-ProRule" id="PRU10141"/>
    </source>
</evidence>
<feature type="transmembrane region" description="Helical" evidence="7">
    <location>
        <begin position="254"/>
        <end position="274"/>
    </location>
</feature>
<dbReference type="PROSITE" id="PS00109">
    <property type="entry name" value="PROTEIN_KINASE_TYR"/>
    <property type="match status" value="1"/>
</dbReference>
<dbReference type="InterPro" id="IPR050122">
    <property type="entry name" value="RTK"/>
</dbReference>
<protein>
    <submittedName>
        <fullName evidence="9">Oidioi.mRNA.OKI2018_I69.PAR.g12582.t1.cds</fullName>
    </submittedName>
</protein>
<dbReference type="InterPro" id="IPR020635">
    <property type="entry name" value="Tyr_kinase_cat_dom"/>
</dbReference>
<dbReference type="Gene3D" id="1.10.510.10">
    <property type="entry name" value="Transferase(Phosphotransferase) domain 1"/>
    <property type="match status" value="1"/>
</dbReference>
<keyword evidence="10" id="KW-1185">Reference proteome</keyword>
<dbReference type="InterPro" id="IPR017441">
    <property type="entry name" value="Protein_kinase_ATP_BS"/>
</dbReference>
<keyword evidence="3" id="KW-0418">Kinase</keyword>
<dbReference type="Proteomes" id="UP001158576">
    <property type="component" value="Chromosome PAR"/>
</dbReference>
<dbReference type="PRINTS" id="PR00109">
    <property type="entry name" value="TYRKINASE"/>
</dbReference>
<keyword evidence="5" id="KW-0547">Nucleotide-binding</keyword>
<organism evidence="9 10">
    <name type="scientific">Oikopleura dioica</name>
    <name type="common">Tunicate</name>
    <dbReference type="NCBI Taxonomy" id="34765"/>
    <lineage>
        <taxon>Eukaryota</taxon>
        <taxon>Metazoa</taxon>
        <taxon>Chordata</taxon>
        <taxon>Tunicata</taxon>
        <taxon>Appendicularia</taxon>
        <taxon>Copelata</taxon>
        <taxon>Oikopleuridae</taxon>
        <taxon>Oikopleura</taxon>
    </lineage>
</organism>
<dbReference type="SMART" id="SM00219">
    <property type="entry name" value="TyrKc"/>
    <property type="match status" value="1"/>
</dbReference>
<gene>
    <name evidence="9" type="ORF">OKIOD_LOCUS4140</name>
</gene>
<dbReference type="SUPFAM" id="SSF56112">
    <property type="entry name" value="Protein kinase-like (PK-like)"/>
    <property type="match status" value="1"/>
</dbReference>
<evidence type="ECO:0000313" key="10">
    <source>
        <dbReference type="Proteomes" id="UP001158576"/>
    </source>
</evidence>
<dbReference type="PROSITE" id="PS00107">
    <property type="entry name" value="PROTEIN_KINASE_ATP"/>
    <property type="match status" value="1"/>
</dbReference>
<feature type="domain" description="Protein kinase" evidence="8">
    <location>
        <begin position="330"/>
        <end position="628"/>
    </location>
</feature>
<dbReference type="PANTHER" id="PTHR24416:SF617">
    <property type="entry name" value="RET ONCOGENE, ISOFORM A"/>
    <property type="match status" value="1"/>
</dbReference>
<feature type="compositionally biased region" description="Pro residues" evidence="6">
    <location>
        <begin position="674"/>
        <end position="685"/>
    </location>
</feature>
<feature type="region of interest" description="Disordered" evidence="6">
    <location>
        <begin position="631"/>
        <end position="650"/>
    </location>
</feature>
<keyword evidence="7" id="KW-0812">Transmembrane</keyword>
<dbReference type="Gene3D" id="3.30.200.20">
    <property type="entry name" value="Phosphorylase Kinase, domain 1"/>
    <property type="match status" value="2"/>
</dbReference>
<dbReference type="PANTHER" id="PTHR24416">
    <property type="entry name" value="TYROSINE-PROTEIN KINASE RECEPTOR"/>
    <property type="match status" value="1"/>
</dbReference>
<comment type="catalytic activity">
    <reaction evidence="4">
        <text>L-tyrosyl-[protein] + ATP = O-phospho-L-tyrosyl-[protein] + ADP + H(+)</text>
        <dbReference type="Rhea" id="RHEA:10596"/>
        <dbReference type="Rhea" id="RHEA-COMP:10136"/>
        <dbReference type="Rhea" id="RHEA-COMP:20101"/>
        <dbReference type="ChEBI" id="CHEBI:15378"/>
        <dbReference type="ChEBI" id="CHEBI:30616"/>
        <dbReference type="ChEBI" id="CHEBI:46858"/>
        <dbReference type="ChEBI" id="CHEBI:61978"/>
        <dbReference type="ChEBI" id="CHEBI:456216"/>
        <dbReference type="EC" id="2.7.10.1"/>
    </reaction>
</comment>
<dbReference type="InterPro" id="IPR001245">
    <property type="entry name" value="Ser-Thr/Tyr_kinase_cat_dom"/>
</dbReference>
<proteinExistence type="predicted"/>
<keyword evidence="7" id="KW-0472">Membrane</keyword>
<sequence>MSIACQVPRDFNPTETLVIRDRLIFDARKGYFIVTDGKAEAVEKKIDYHRISGTNTGVFAFTDENFKERKDDAEIFADSRDCKIGDVRVVNLNNFELYKFRTEGSKYSIEKNGDLIITKQLNRDLDQDNFDAWEKTMKHWMDHFVFNLSNVDDNKDKKNEYYFSQTYKNFYCINEKYKENEICRNGKVLANTDLKTTSYEQAKELFYQIKIPDSGKRAPSMQFSMLFGPPYNHDSKFVDTPSTISFYWPLHTKILIGALVLIFVAGGVLAIIFIKRYMNKEIEKGINKAERMKLLSDDRPQEAFEHIMSCMPDPQKKILKKIYIDPSKIKRDGRELGKGAFGTTRAGTLQNDAGVTIHKIAIKTMKTAISNGINGPGYATYQGSGSGYPGTGSAGEYFDGEHAKAIFDEAIQMSNFEHNNVMKLIGVSFNRCAEPEMILPLMDCGDLRNYVKNDENELLIRDCLKFCQQAAEGMNYLVRQGVIHRDLAARNCLLESMDNNRINLRIADFGLSKTFENLYQEEYVAQSQTKLPLKWLAIEVLEQRMFSEKSDVWAFGILTWEIFTRGAMPYGALSDWAGLKAYLLNGERLEMPNDCTPELYELMMECWHDETEKRPTFANLVSRFDQFVKGHRESETKKGRKSSLPRRGNISFKRDHFSRTKAGYKSNRGKKMSPPVPAPRKPLPAVPVRETSLSPTHAEELV</sequence>
<evidence type="ECO:0000256" key="4">
    <source>
        <dbReference type="ARBA" id="ARBA00051243"/>
    </source>
</evidence>